<accession>A0A7L8G8K4</accession>
<organism evidence="1 2">
    <name type="scientific">Achromobacter phage Mano</name>
    <dbReference type="NCBI Taxonomy" id="2767570"/>
    <lineage>
        <taxon>Viruses</taxon>
        <taxon>Duplodnaviria</taxon>
        <taxon>Heunggongvirae</taxon>
        <taxon>Uroviricota</taxon>
        <taxon>Caudoviricetes</taxon>
        <taxon>Manovirus</taxon>
        <taxon>Manovirus Mano</taxon>
    </lineage>
</organism>
<evidence type="ECO:0000313" key="2">
    <source>
        <dbReference type="Proteomes" id="UP000516893"/>
    </source>
</evidence>
<keyword evidence="2" id="KW-1185">Reference proteome</keyword>
<gene>
    <name evidence="1" type="ORF">CPT_Mano_056</name>
</gene>
<name>A0A7L8G8K4_9CAUD</name>
<protein>
    <submittedName>
        <fullName evidence="1">Uncharacterized protein</fullName>
    </submittedName>
</protein>
<dbReference type="EMBL" id="MT708550">
    <property type="protein sequence ID" value="QOE32788.1"/>
    <property type="molecule type" value="Genomic_DNA"/>
</dbReference>
<proteinExistence type="predicted"/>
<reference evidence="1 2" key="1">
    <citation type="submission" date="2020-07" db="EMBL/GenBank/DDBJ databases">
        <title>Complete genome sequence of Achromobacter sp. phage Mano.</title>
        <authorList>
            <person name="Bartz M.L."/>
            <person name="Yao G.W."/>
            <person name="Le T."/>
            <person name="Gonzalez C."/>
            <person name="Young R."/>
            <person name="Liu M."/>
        </authorList>
    </citation>
    <scope>NUCLEOTIDE SEQUENCE [LARGE SCALE GENOMIC DNA]</scope>
</reference>
<dbReference type="Proteomes" id="UP000516893">
    <property type="component" value="Segment"/>
</dbReference>
<evidence type="ECO:0000313" key="1">
    <source>
        <dbReference type="EMBL" id="QOE32788.1"/>
    </source>
</evidence>
<sequence>MSSTSVSILTDGNTENWVWFYIYNLPANKPVAVAHAIRDSERNITLLVDARGKIYSPHLTGRRMYSWRAGFSSKVAHALVSLGVITKAQADAHDKAVEAYNKAQSAKFDLERLEDYAKQYGVKLSGRGLAKLRELAKAA</sequence>